<dbReference type="InterPro" id="IPR051677">
    <property type="entry name" value="AfsR-DnrI-RedD_regulator"/>
</dbReference>
<accession>A0ABN2T2K4</accession>
<comment type="caution">
    <text evidence="4">The sequence shown here is derived from an EMBL/GenBank/DDBJ whole genome shotgun (WGS) entry which is preliminary data.</text>
</comment>
<dbReference type="RefSeq" id="WP_344162200.1">
    <property type="nucleotide sequence ID" value="NZ_BAAAPC010000009.1"/>
</dbReference>
<evidence type="ECO:0000259" key="3">
    <source>
        <dbReference type="Pfam" id="PF03704"/>
    </source>
</evidence>
<dbReference type="EMBL" id="BAAAPC010000009">
    <property type="protein sequence ID" value="GAA1996332.1"/>
    <property type="molecule type" value="Genomic_DNA"/>
</dbReference>
<keyword evidence="5" id="KW-1185">Reference proteome</keyword>
<dbReference type="Gene3D" id="1.25.40.10">
    <property type="entry name" value="Tetratricopeptide repeat domain"/>
    <property type="match status" value="1"/>
</dbReference>
<evidence type="ECO:0000256" key="1">
    <source>
        <dbReference type="ARBA" id="ARBA00023015"/>
    </source>
</evidence>
<keyword evidence="2" id="KW-0804">Transcription</keyword>
<evidence type="ECO:0000313" key="4">
    <source>
        <dbReference type="EMBL" id="GAA1996332.1"/>
    </source>
</evidence>
<dbReference type="SUPFAM" id="SSF48452">
    <property type="entry name" value="TPR-like"/>
    <property type="match status" value="1"/>
</dbReference>
<proteinExistence type="predicted"/>
<dbReference type="PANTHER" id="PTHR35807">
    <property type="entry name" value="TRANSCRIPTIONAL REGULATOR REDD-RELATED"/>
    <property type="match status" value="1"/>
</dbReference>
<dbReference type="InterPro" id="IPR027417">
    <property type="entry name" value="P-loop_NTPase"/>
</dbReference>
<dbReference type="Proteomes" id="UP001501585">
    <property type="component" value="Unassembled WGS sequence"/>
</dbReference>
<dbReference type="Pfam" id="PF03704">
    <property type="entry name" value="BTAD"/>
    <property type="match status" value="1"/>
</dbReference>
<keyword evidence="1" id="KW-0805">Transcription regulation</keyword>
<sequence length="257" mass="27119">MQIQLTLLSRVARGVRDGDHAAALAHAEAGLAMWAGPTAPDLTVDAIAPADGHPRDEEVLAELLRCEAATAGPSAALARYDAYRGSIRDELGTDPGPQLREVHQHPLEAQTPASRHGVLHEPNPLLGRAADIAAVTELLRTSRVTSIVGTGGLGKTRLAHAVSRQVEHRVVHVVPLAGITSNADVLGEVTSVLGAADAWAPAARRTSAPLSSTRWGRARRSWCSTTANTSSMASPTWSTPWSPWPPTCVSSPRAVRH</sequence>
<evidence type="ECO:0000313" key="5">
    <source>
        <dbReference type="Proteomes" id="UP001501585"/>
    </source>
</evidence>
<evidence type="ECO:0000256" key="2">
    <source>
        <dbReference type="ARBA" id="ARBA00023163"/>
    </source>
</evidence>
<dbReference type="SUPFAM" id="SSF52540">
    <property type="entry name" value="P-loop containing nucleoside triphosphate hydrolases"/>
    <property type="match status" value="1"/>
</dbReference>
<feature type="domain" description="Bacterial transcriptional activator" evidence="3">
    <location>
        <begin position="52"/>
        <end position="104"/>
    </location>
</feature>
<protein>
    <recommendedName>
        <fullName evidence="3">Bacterial transcriptional activator domain-containing protein</fullName>
    </recommendedName>
</protein>
<name>A0ABN2T2K4_9ACTN</name>
<dbReference type="PANTHER" id="PTHR35807:SF1">
    <property type="entry name" value="TRANSCRIPTIONAL REGULATOR REDD"/>
    <property type="match status" value="1"/>
</dbReference>
<reference evidence="4 5" key="1">
    <citation type="journal article" date="2019" name="Int. J. Syst. Evol. Microbiol.">
        <title>The Global Catalogue of Microorganisms (GCM) 10K type strain sequencing project: providing services to taxonomists for standard genome sequencing and annotation.</title>
        <authorList>
            <consortium name="The Broad Institute Genomics Platform"/>
            <consortium name="The Broad Institute Genome Sequencing Center for Infectious Disease"/>
            <person name="Wu L."/>
            <person name="Ma J."/>
        </authorList>
    </citation>
    <scope>NUCLEOTIDE SEQUENCE [LARGE SCALE GENOMIC DNA]</scope>
    <source>
        <strain evidence="4 5">JCM 15313</strain>
    </source>
</reference>
<dbReference type="InterPro" id="IPR011990">
    <property type="entry name" value="TPR-like_helical_dom_sf"/>
</dbReference>
<organism evidence="4 5">
    <name type="scientific">Nocardiopsis rhodophaea</name>
    <dbReference type="NCBI Taxonomy" id="280238"/>
    <lineage>
        <taxon>Bacteria</taxon>
        <taxon>Bacillati</taxon>
        <taxon>Actinomycetota</taxon>
        <taxon>Actinomycetes</taxon>
        <taxon>Streptosporangiales</taxon>
        <taxon>Nocardiopsidaceae</taxon>
        <taxon>Nocardiopsis</taxon>
    </lineage>
</organism>
<dbReference type="InterPro" id="IPR005158">
    <property type="entry name" value="BTAD"/>
</dbReference>
<gene>
    <name evidence="4" type="ORF">GCM10009799_23730</name>
</gene>